<evidence type="ECO:0000313" key="10">
    <source>
        <dbReference type="Proteomes" id="UP001176940"/>
    </source>
</evidence>
<evidence type="ECO:0000256" key="5">
    <source>
        <dbReference type="ARBA" id="ARBA00023175"/>
    </source>
</evidence>
<dbReference type="EMBL" id="CAUEEQ010000003">
    <property type="protein sequence ID" value="CAJ0915490.1"/>
    <property type="molecule type" value="Genomic_DNA"/>
</dbReference>
<accession>A0ABN9KQ92</accession>
<dbReference type="Proteomes" id="UP001176940">
    <property type="component" value="Unassembled WGS sequence"/>
</dbReference>
<comment type="similarity">
    <text evidence="7">Belongs to the TRAFAC class myosin-kinesin ATPase superfamily. Kinesin family.</text>
</comment>
<evidence type="ECO:0000259" key="8">
    <source>
        <dbReference type="PROSITE" id="PS50067"/>
    </source>
</evidence>
<gene>
    <name evidence="9" type="ORF">RIMI_LOCUS49784</name>
</gene>
<evidence type="ECO:0000256" key="4">
    <source>
        <dbReference type="ARBA" id="ARBA00023054"/>
    </source>
</evidence>
<comment type="subcellular location">
    <subcellularLocation>
        <location evidence="1">Cytoplasm</location>
        <location evidence="1">Cytoskeleton</location>
    </subcellularLocation>
</comment>
<evidence type="ECO:0000256" key="6">
    <source>
        <dbReference type="ARBA" id="ARBA00023212"/>
    </source>
</evidence>
<dbReference type="SUPFAM" id="SSF52540">
    <property type="entry name" value="P-loop containing nucleoside triphosphate hydrolases"/>
    <property type="match status" value="1"/>
</dbReference>
<dbReference type="PANTHER" id="PTHR47968">
    <property type="entry name" value="CENTROMERE PROTEIN E"/>
    <property type="match status" value="1"/>
</dbReference>
<comment type="caution">
    <text evidence="9">The sequence shown here is derived from an EMBL/GenBank/DDBJ whole genome shotgun (WGS) entry which is preliminary data.</text>
</comment>
<dbReference type="InterPro" id="IPR036961">
    <property type="entry name" value="Kinesin_motor_dom_sf"/>
</dbReference>
<evidence type="ECO:0000256" key="1">
    <source>
        <dbReference type="ARBA" id="ARBA00004245"/>
    </source>
</evidence>
<feature type="domain" description="Kinesin motor" evidence="8">
    <location>
        <begin position="1"/>
        <end position="221"/>
    </location>
</feature>
<evidence type="ECO:0000313" key="9">
    <source>
        <dbReference type="EMBL" id="CAJ0915490.1"/>
    </source>
</evidence>
<proteinExistence type="inferred from homology"/>
<organism evidence="9 10">
    <name type="scientific">Ranitomeya imitator</name>
    <name type="common">mimic poison frog</name>
    <dbReference type="NCBI Taxonomy" id="111125"/>
    <lineage>
        <taxon>Eukaryota</taxon>
        <taxon>Metazoa</taxon>
        <taxon>Chordata</taxon>
        <taxon>Craniata</taxon>
        <taxon>Vertebrata</taxon>
        <taxon>Euteleostomi</taxon>
        <taxon>Amphibia</taxon>
        <taxon>Batrachia</taxon>
        <taxon>Anura</taxon>
        <taxon>Neobatrachia</taxon>
        <taxon>Hyloidea</taxon>
        <taxon>Dendrobatidae</taxon>
        <taxon>Dendrobatinae</taxon>
        <taxon>Ranitomeya</taxon>
    </lineage>
</organism>
<feature type="binding site" evidence="7">
    <location>
        <begin position="80"/>
        <end position="87"/>
    </location>
    <ligand>
        <name>ATP</name>
        <dbReference type="ChEBI" id="CHEBI:30616"/>
    </ligand>
</feature>
<keyword evidence="4" id="KW-0175">Coiled coil</keyword>
<evidence type="ECO:0000256" key="2">
    <source>
        <dbReference type="ARBA" id="ARBA00022741"/>
    </source>
</evidence>
<keyword evidence="3 7" id="KW-0067">ATP-binding</keyword>
<dbReference type="InterPro" id="IPR027417">
    <property type="entry name" value="P-loop_NTPase"/>
</dbReference>
<keyword evidence="5 7" id="KW-0505">Motor protein</keyword>
<name>A0ABN9KQ92_9NEOB</name>
<keyword evidence="6" id="KW-0963">Cytoplasm</keyword>
<reference evidence="9" key="1">
    <citation type="submission" date="2023-07" db="EMBL/GenBank/DDBJ databases">
        <authorList>
            <person name="Stuckert A."/>
        </authorList>
    </citation>
    <scope>NUCLEOTIDE SEQUENCE</scope>
</reference>
<dbReference type="PANTHER" id="PTHR47968:SF75">
    <property type="entry name" value="CENTROMERE-ASSOCIATED PROTEIN E"/>
    <property type="match status" value="1"/>
</dbReference>
<dbReference type="Pfam" id="PF00225">
    <property type="entry name" value="Kinesin"/>
    <property type="match status" value="1"/>
</dbReference>
<sequence length="221" mass="24930">MAVHGNQGKHRVTKCGPALSYPMFTLVTSEDIAGSVSHTPIQRYRVFHSHETTAQVYQEVAVPIIRSALHGYNGTIFAYGQTSSGKTYTMMGAPNNLGIIPQAVGEVFKIIQEIPNREFLLRVSYMEIYNESVTDLLCDNRKKKPLEVREDFNHTVYVADLTEEVVTIPEQVMQWIKKGESKNLIVCMGDPKAAYHEKTLGRTYTTSFHADRTTSYRHQTG</sequence>
<protein>
    <recommendedName>
        <fullName evidence="8">Kinesin motor domain-containing protein</fullName>
    </recommendedName>
</protein>
<dbReference type="SMART" id="SM00129">
    <property type="entry name" value="KISc"/>
    <property type="match status" value="1"/>
</dbReference>
<evidence type="ECO:0000256" key="3">
    <source>
        <dbReference type="ARBA" id="ARBA00022840"/>
    </source>
</evidence>
<dbReference type="PROSITE" id="PS50067">
    <property type="entry name" value="KINESIN_MOTOR_2"/>
    <property type="match status" value="1"/>
</dbReference>
<keyword evidence="2 7" id="KW-0547">Nucleotide-binding</keyword>
<keyword evidence="10" id="KW-1185">Reference proteome</keyword>
<dbReference type="InterPro" id="IPR027640">
    <property type="entry name" value="Kinesin-like_fam"/>
</dbReference>
<dbReference type="InterPro" id="IPR001752">
    <property type="entry name" value="Kinesin_motor_dom"/>
</dbReference>
<evidence type="ECO:0000256" key="7">
    <source>
        <dbReference type="PROSITE-ProRule" id="PRU00283"/>
    </source>
</evidence>
<keyword evidence="6" id="KW-0206">Cytoskeleton</keyword>
<dbReference type="Gene3D" id="3.40.850.10">
    <property type="entry name" value="Kinesin motor domain"/>
    <property type="match status" value="1"/>
</dbReference>